<sequence>MKSNAGKLGLSNTAFSIKSNAGKLGLSNTAFSIKSNAGKLGLPSTTFGAKSGAGFTILEVIIVVGIVLIVIATVLPRFLDPSSVGGDRTADDAYDLAHLFSVAQSLAQSSSDNDHWGIHLIGGSTADCGSTTIVDCAVLYKGRSYTSRDTGYDQIFVLSGSNSFASVEDADFYFNKRNAFMQDLVSILPRPVARFAFAASSTVDITGNGHDGSFIDGGYYATTTGCSLDSSCFYFDAFCSTSGTRCSLTSAENADDCSPAGGICQGSYISVPDDMSLRASQFSVTAWVRPDHVSTEGGITGLAIIGKTDLGAGWLVYNDPATSKLCFYTTSQSYKICSDSILTVGQWYHVAATLSSTGMHYIYVNGVRYGPSTSLAFSAPTTALSIGATTDPGYYWHGLIDEAAYYDSTLTQQQVQLMAKYTHPTSTAGFEGVAWPIYITDGPHKATLRIFSDGAAVINENSL</sequence>
<evidence type="ECO:0000313" key="6">
    <source>
        <dbReference type="Proteomes" id="UP000178248"/>
    </source>
</evidence>
<keyword evidence="3" id="KW-0472">Membrane</keyword>
<evidence type="ECO:0000256" key="1">
    <source>
        <dbReference type="ARBA" id="ARBA00022729"/>
    </source>
</evidence>
<dbReference type="Proteomes" id="UP000178248">
    <property type="component" value="Unassembled WGS sequence"/>
</dbReference>
<dbReference type="STRING" id="1798551.A3B30_02570"/>
<dbReference type="InterPro" id="IPR006558">
    <property type="entry name" value="LamG-like"/>
</dbReference>
<protein>
    <recommendedName>
        <fullName evidence="4">LamG-like jellyroll fold domain-containing protein</fullName>
    </recommendedName>
</protein>
<dbReference type="SMART" id="SM00560">
    <property type="entry name" value="LamGL"/>
    <property type="match status" value="1"/>
</dbReference>
<dbReference type="SUPFAM" id="SSF49899">
    <property type="entry name" value="Concanavalin A-like lectins/glucanases"/>
    <property type="match status" value="1"/>
</dbReference>
<evidence type="ECO:0000256" key="2">
    <source>
        <dbReference type="ARBA" id="ARBA00023157"/>
    </source>
</evidence>
<dbReference type="EMBL" id="MHKM01000022">
    <property type="protein sequence ID" value="OGY91387.1"/>
    <property type="molecule type" value="Genomic_DNA"/>
</dbReference>
<evidence type="ECO:0000313" key="5">
    <source>
        <dbReference type="EMBL" id="OGY91387.1"/>
    </source>
</evidence>
<accession>A0A1G2BT32</accession>
<keyword evidence="2" id="KW-1015">Disulfide bond</keyword>
<comment type="caution">
    <text evidence="5">The sequence shown here is derived from an EMBL/GenBank/DDBJ whole genome shotgun (WGS) entry which is preliminary data.</text>
</comment>
<organism evidence="5 6">
    <name type="scientific">Candidatus Komeilibacteria bacterium RIFCSPLOWO2_01_FULL_52_15</name>
    <dbReference type="NCBI Taxonomy" id="1798551"/>
    <lineage>
        <taxon>Bacteria</taxon>
        <taxon>Candidatus Komeiliibacteriota</taxon>
    </lineage>
</organism>
<dbReference type="AlphaFoldDB" id="A0A1G2BT32"/>
<feature type="transmembrane region" description="Helical" evidence="3">
    <location>
        <begin position="53"/>
        <end position="75"/>
    </location>
</feature>
<feature type="domain" description="LamG-like jellyroll fold" evidence="4">
    <location>
        <begin position="280"/>
        <end position="413"/>
    </location>
</feature>
<proteinExistence type="predicted"/>
<name>A0A1G2BT32_9BACT</name>
<gene>
    <name evidence="5" type="ORF">A3B30_02570</name>
</gene>
<evidence type="ECO:0000256" key="3">
    <source>
        <dbReference type="SAM" id="Phobius"/>
    </source>
</evidence>
<keyword evidence="3" id="KW-0812">Transmembrane</keyword>
<dbReference type="Pfam" id="PF13385">
    <property type="entry name" value="Laminin_G_3"/>
    <property type="match status" value="1"/>
</dbReference>
<keyword evidence="1" id="KW-0732">Signal</keyword>
<dbReference type="InterPro" id="IPR013320">
    <property type="entry name" value="ConA-like_dom_sf"/>
</dbReference>
<keyword evidence="3" id="KW-1133">Transmembrane helix</keyword>
<dbReference type="Gene3D" id="2.60.120.200">
    <property type="match status" value="1"/>
</dbReference>
<evidence type="ECO:0000259" key="4">
    <source>
        <dbReference type="SMART" id="SM00560"/>
    </source>
</evidence>
<reference evidence="5 6" key="1">
    <citation type="journal article" date="2016" name="Nat. Commun.">
        <title>Thousands of microbial genomes shed light on interconnected biogeochemical processes in an aquifer system.</title>
        <authorList>
            <person name="Anantharaman K."/>
            <person name="Brown C.T."/>
            <person name="Hug L.A."/>
            <person name="Sharon I."/>
            <person name="Castelle C.J."/>
            <person name="Probst A.J."/>
            <person name="Thomas B.C."/>
            <person name="Singh A."/>
            <person name="Wilkins M.J."/>
            <person name="Karaoz U."/>
            <person name="Brodie E.L."/>
            <person name="Williams K.H."/>
            <person name="Hubbard S.S."/>
            <person name="Banfield J.F."/>
        </authorList>
    </citation>
    <scope>NUCLEOTIDE SEQUENCE [LARGE SCALE GENOMIC DNA]</scope>
</reference>